<dbReference type="PANTHER" id="PTHR47129">
    <property type="entry name" value="QUINONE OXIDOREDUCTASE 2"/>
    <property type="match status" value="1"/>
</dbReference>
<evidence type="ECO:0000313" key="2">
    <source>
        <dbReference type="EMBL" id="MFC7606490.1"/>
    </source>
</evidence>
<dbReference type="Pfam" id="PF13460">
    <property type="entry name" value="NAD_binding_10"/>
    <property type="match status" value="1"/>
</dbReference>
<dbReference type="PANTHER" id="PTHR47129:SF1">
    <property type="entry name" value="NMRA-LIKE DOMAIN-CONTAINING PROTEIN"/>
    <property type="match status" value="1"/>
</dbReference>
<sequence length="285" mass="29195">MTVHAVTGATGPLGRLVIDALLAGGVPASDVVAVARTPAKAADLAARGVVVREGDYSRPETLPAALRGVTNLLLISGSEVGRRVPQHTAVIEAAKAAGVARIAYTSVLRADTTELSLAAEHRATEIVLRESGVPFTLLRNGWYTENYTGQLGRYLERGEILGAAGDGRIAAATRADYAAAAAAALTGEGHHNAVYELGGTPFTLAELAATITEVTGTKVVYRDVTVPELAGLLRSAGLDEGTAHFVAGLDGAIARGDLDTSGDDLSRLIGRPGTPPADAVRAAMS</sequence>
<dbReference type="RefSeq" id="WP_343962978.1">
    <property type="nucleotide sequence ID" value="NZ_BAAAGK010000013.1"/>
</dbReference>
<keyword evidence="3" id="KW-1185">Reference proteome</keyword>
<dbReference type="InterPro" id="IPR036291">
    <property type="entry name" value="NAD(P)-bd_dom_sf"/>
</dbReference>
<accession>A0ABW2TCV9</accession>
<reference evidence="3" key="1">
    <citation type="journal article" date="2019" name="Int. J. Syst. Evol. Microbiol.">
        <title>The Global Catalogue of Microorganisms (GCM) 10K type strain sequencing project: providing services to taxonomists for standard genome sequencing and annotation.</title>
        <authorList>
            <consortium name="The Broad Institute Genomics Platform"/>
            <consortium name="The Broad Institute Genome Sequencing Center for Infectious Disease"/>
            <person name="Wu L."/>
            <person name="Ma J."/>
        </authorList>
    </citation>
    <scope>NUCLEOTIDE SEQUENCE [LARGE SCALE GENOMIC DNA]</scope>
    <source>
        <strain evidence="3">JCM 10083</strain>
    </source>
</reference>
<dbReference type="Gene3D" id="3.40.50.720">
    <property type="entry name" value="NAD(P)-binding Rossmann-like Domain"/>
    <property type="match status" value="1"/>
</dbReference>
<dbReference type="Proteomes" id="UP001596514">
    <property type="component" value="Unassembled WGS sequence"/>
</dbReference>
<evidence type="ECO:0000259" key="1">
    <source>
        <dbReference type="Pfam" id="PF13460"/>
    </source>
</evidence>
<dbReference type="InterPro" id="IPR052718">
    <property type="entry name" value="NmrA-type_oxidoreductase"/>
</dbReference>
<protein>
    <submittedName>
        <fullName evidence="2">SDR family oxidoreductase</fullName>
        <ecNumber evidence="2">1.6.5.2</ecNumber>
    </submittedName>
</protein>
<dbReference type="GO" id="GO:0003955">
    <property type="term" value="F:NAD(P)H dehydrogenase (quinone) activity"/>
    <property type="evidence" value="ECO:0007669"/>
    <property type="project" value="UniProtKB-EC"/>
</dbReference>
<keyword evidence="2" id="KW-0560">Oxidoreductase</keyword>
<dbReference type="EC" id="1.6.5.2" evidence="2"/>
<proteinExistence type="predicted"/>
<dbReference type="CDD" id="cd05269">
    <property type="entry name" value="TMR_SDR_a"/>
    <property type="match status" value="1"/>
</dbReference>
<dbReference type="Gene3D" id="3.90.25.10">
    <property type="entry name" value="UDP-galactose 4-epimerase, domain 1"/>
    <property type="match status" value="1"/>
</dbReference>
<gene>
    <name evidence="2" type="ORF">ACFQVD_40960</name>
</gene>
<feature type="domain" description="NAD(P)-binding" evidence="1">
    <location>
        <begin position="8"/>
        <end position="186"/>
    </location>
</feature>
<dbReference type="SUPFAM" id="SSF51735">
    <property type="entry name" value="NAD(P)-binding Rossmann-fold domains"/>
    <property type="match status" value="1"/>
</dbReference>
<name>A0ABW2TCV9_9ACTN</name>
<evidence type="ECO:0000313" key="3">
    <source>
        <dbReference type="Proteomes" id="UP001596514"/>
    </source>
</evidence>
<organism evidence="2 3">
    <name type="scientific">Streptosporangium amethystogenes subsp. fukuiense</name>
    <dbReference type="NCBI Taxonomy" id="698418"/>
    <lineage>
        <taxon>Bacteria</taxon>
        <taxon>Bacillati</taxon>
        <taxon>Actinomycetota</taxon>
        <taxon>Actinomycetes</taxon>
        <taxon>Streptosporangiales</taxon>
        <taxon>Streptosporangiaceae</taxon>
        <taxon>Streptosporangium</taxon>
    </lineage>
</organism>
<dbReference type="EMBL" id="JBHTEE010000001">
    <property type="protein sequence ID" value="MFC7606490.1"/>
    <property type="molecule type" value="Genomic_DNA"/>
</dbReference>
<comment type="caution">
    <text evidence="2">The sequence shown here is derived from an EMBL/GenBank/DDBJ whole genome shotgun (WGS) entry which is preliminary data.</text>
</comment>
<dbReference type="InterPro" id="IPR016040">
    <property type="entry name" value="NAD(P)-bd_dom"/>
</dbReference>